<feature type="domain" description="RNA polymerase sigma factor 70 region 4 type 2" evidence="8">
    <location>
        <begin position="158"/>
        <end position="209"/>
    </location>
</feature>
<dbReference type="GO" id="GO:0003677">
    <property type="term" value="F:DNA binding"/>
    <property type="evidence" value="ECO:0007669"/>
    <property type="project" value="UniProtKB-KW"/>
</dbReference>
<dbReference type="NCBIfam" id="TIGR02937">
    <property type="entry name" value="sigma70-ECF"/>
    <property type="match status" value="1"/>
</dbReference>
<dbReference type="InterPro" id="IPR014284">
    <property type="entry name" value="RNA_pol_sigma-70_dom"/>
</dbReference>
<dbReference type="PANTHER" id="PTHR43133">
    <property type="entry name" value="RNA POLYMERASE ECF-TYPE SIGMA FACTO"/>
    <property type="match status" value="1"/>
</dbReference>
<evidence type="ECO:0000256" key="4">
    <source>
        <dbReference type="ARBA" id="ARBA00023125"/>
    </source>
</evidence>
<evidence type="ECO:0000259" key="7">
    <source>
        <dbReference type="Pfam" id="PF04542"/>
    </source>
</evidence>
<proteinExistence type="inferred from homology"/>
<dbReference type="Pfam" id="PF04542">
    <property type="entry name" value="Sigma70_r2"/>
    <property type="match status" value="1"/>
</dbReference>
<feature type="compositionally biased region" description="Polar residues" evidence="6">
    <location>
        <begin position="254"/>
        <end position="264"/>
    </location>
</feature>
<dbReference type="InterPro" id="IPR036388">
    <property type="entry name" value="WH-like_DNA-bd_sf"/>
</dbReference>
<gene>
    <name evidence="9" type="ORF">EV643_101652</name>
</gene>
<dbReference type="AlphaFoldDB" id="A0A4R6KQM2"/>
<evidence type="ECO:0000313" key="10">
    <source>
        <dbReference type="Proteomes" id="UP000295388"/>
    </source>
</evidence>
<evidence type="ECO:0000313" key="9">
    <source>
        <dbReference type="EMBL" id="TDO54861.1"/>
    </source>
</evidence>
<dbReference type="InterPro" id="IPR013325">
    <property type="entry name" value="RNA_pol_sigma_r2"/>
</dbReference>
<dbReference type="EMBL" id="SNWQ01000001">
    <property type="protein sequence ID" value="TDO54861.1"/>
    <property type="molecule type" value="Genomic_DNA"/>
</dbReference>
<evidence type="ECO:0000259" key="8">
    <source>
        <dbReference type="Pfam" id="PF08281"/>
    </source>
</evidence>
<dbReference type="Gene3D" id="1.10.10.10">
    <property type="entry name" value="Winged helix-like DNA-binding domain superfamily/Winged helix DNA-binding domain"/>
    <property type="match status" value="1"/>
</dbReference>
<dbReference type="InterPro" id="IPR039425">
    <property type="entry name" value="RNA_pol_sigma-70-like"/>
</dbReference>
<dbReference type="Gene3D" id="1.10.1740.10">
    <property type="match status" value="1"/>
</dbReference>
<feature type="region of interest" description="Disordered" evidence="6">
    <location>
        <begin position="128"/>
        <end position="150"/>
    </location>
</feature>
<dbReference type="InterPro" id="IPR013324">
    <property type="entry name" value="RNA_pol_sigma_r3/r4-like"/>
</dbReference>
<dbReference type="GO" id="GO:0016987">
    <property type="term" value="F:sigma factor activity"/>
    <property type="evidence" value="ECO:0007669"/>
    <property type="project" value="UniProtKB-KW"/>
</dbReference>
<feature type="domain" description="RNA polymerase sigma-70 region 2" evidence="7">
    <location>
        <begin position="58"/>
        <end position="124"/>
    </location>
</feature>
<protein>
    <submittedName>
        <fullName evidence="9">RNA polymerase sigma-70 factor (ECF subfamily)</fullName>
    </submittedName>
</protein>
<evidence type="ECO:0000256" key="2">
    <source>
        <dbReference type="ARBA" id="ARBA00023015"/>
    </source>
</evidence>
<dbReference type="InterPro" id="IPR007627">
    <property type="entry name" value="RNA_pol_sigma70_r2"/>
</dbReference>
<sequence length="264" mass="28652">MTSGIDSSPTPPPRSGITRIGPPPSPGEQPVAHGYEAMDDHELLRLHVAGNPDSFGFLVKRHRDRMWAVAIRTLGEPEEAADALQEAFISAFRRADSFRGEAKVTTWLHRIVVNACLDRIRRRQVRAADPLPEDEDRAAELAGPAEDDPAEVRERRIDVLNALKQINVDQRSALVLVDMEGYSIEEAAAILGCAPGTVKSRCARGRARLLPLLKHWQTTHAGRSDVPEQAAAETEAETTAETTVETTAGPESAAKTSAESVGTE</sequence>
<dbReference type="Pfam" id="PF08281">
    <property type="entry name" value="Sigma70_r4_2"/>
    <property type="match status" value="1"/>
</dbReference>
<keyword evidence="5" id="KW-0804">Transcription</keyword>
<name>A0A4R6KQM2_9ACTN</name>
<dbReference type="InterPro" id="IPR013249">
    <property type="entry name" value="RNA_pol_sigma70_r4_t2"/>
</dbReference>
<feature type="compositionally biased region" description="Low complexity" evidence="6">
    <location>
        <begin position="228"/>
        <end position="248"/>
    </location>
</feature>
<comment type="caution">
    <text evidence="9">The sequence shown here is derived from an EMBL/GenBank/DDBJ whole genome shotgun (WGS) entry which is preliminary data.</text>
</comment>
<dbReference type="GO" id="GO:0006352">
    <property type="term" value="P:DNA-templated transcription initiation"/>
    <property type="evidence" value="ECO:0007669"/>
    <property type="project" value="InterPro"/>
</dbReference>
<evidence type="ECO:0000256" key="5">
    <source>
        <dbReference type="ARBA" id="ARBA00023163"/>
    </source>
</evidence>
<feature type="region of interest" description="Disordered" evidence="6">
    <location>
        <begin position="219"/>
        <end position="264"/>
    </location>
</feature>
<keyword evidence="2" id="KW-0805">Transcription regulation</keyword>
<keyword evidence="4" id="KW-0238">DNA-binding</keyword>
<organism evidence="9 10">
    <name type="scientific">Kribbella caucasensis</name>
    <dbReference type="NCBI Taxonomy" id="2512215"/>
    <lineage>
        <taxon>Bacteria</taxon>
        <taxon>Bacillati</taxon>
        <taxon>Actinomycetota</taxon>
        <taxon>Actinomycetes</taxon>
        <taxon>Propionibacteriales</taxon>
        <taxon>Kribbellaceae</taxon>
        <taxon>Kribbella</taxon>
    </lineage>
</organism>
<dbReference type="CDD" id="cd06171">
    <property type="entry name" value="Sigma70_r4"/>
    <property type="match status" value="1"/>
</dbReference>
<evidence type="ECO:0000256" key="3">
    <source>
        <dbReference type="ARBA" id="ARBA00023082"/>
    </source>
</evidence>
<dbReference type="Proteomes" id="UP000295388">
    <property type="component" value="Unassembled WGS sequence"/>
</dbReference>
<reference evidence="9 10" key="1">
    <citation type="submission" date="2019-03" db="EMBL/GenBank/DDBJ databases">
        <title>Genomic Encyclopedia of Type Strains, Phase III (KMG-III): the genomes of soil and plant-associated and newly described type strains.</title>
        <authorList>
            <person name="Whitman W."/>
        </authorList>
    </citation>
    <scope>NUCLEOTIDE SEQUENCE [LARGE SCALE GENOMIC DNA]</scope>
    <source>
        <strain evidence="9 10">VKM Ac-2527</strain>
    </source>
</reference>
<evidence type="ECO:0000256" key="6">
    <source>
        <dbReference type="SAM" id="MobiDB-lite"/>
    </source>
</evidence>
<keyword evidence="3" id="KW-0731">Sigma factor</keyword>
<dbReference type="RefSeq" id="WP_238165320.1">
    <property type="nucleotide sequence ID" value="NZ_SNWQ01000001.1"/>
</dbReference>
<comment type="similarity">
    <text evidence="1">Belongs to the sigma-70 factor family. ECF subfamily.</text>
</comment>
<evidence type="ECO:0000256" key="1">
    <source>
        <dbReference type="ARBA" id="ARBA00010641"/>
    </source>
</evidence>
<keyword evidence="10" id="KW-1185">Reference proteome</keyword>
<dbReference type="NCBIfam" id="NF007225">
    <property type="entry name" value="PRK09643.1"/>
    <property type="match status" value="1"/>
</dbReference>
<dbReference type="PANTHER" id="PTHR43133:SF50">
    <property type="entry name" value="ECF RNA POLYMERASE SIGMA FACTOR SIGM"/>
    <property type="match status" value="1"/>
</dbReference>
<dbReference type="SUPFAM" id="SSF88659">
    <property type="entry name" value="Sigma3 and sigma4 domains of RNA polymerase sigma factors"/>
    <property type="match status" value="1"/>
</dbReference>
<feature type="region of interest" description="Disordered" evidence="6">
    <location>
        <begin position="1"/>
        <end position="30"/>
    </location>
</feature>
<dbReference type="SUPFAM" id="SSF88946">
    <property type="entry name" value="Sigma2 domain of RNA polymerase sigma factors"/>
    <property type="match status" value="1"/>
</dbReference>
<accession>A0A4R6KQM2</accession>